<sequence length="51" mass="5658">MNIDDRLFLIPKILSVIINKYGSTKTPTLKPIKITEVTKVCLFPGANLGNK</sequence>
<keyword evidence="2" id="KW-1185">Reference proteome</keyword>
<evidence type="ECO:0000313" key="2">
    <source>
        <dbReference type="Proteomes" id="UP000000774"/>
    </source>
</evidence>
<dbReference type="AlphaFoldDB" id="Q04HE5"/>
<dbReference type="EMBL" id="CP000411">
    <property type="protein sequence ID" value="ABJ56127.1"/>
    <property type="molecule type" value="Genomic_DNA"/>
</dbReference>
<dbReference type="Proteomes" id="UP000000774">
    <property type="component" value="Chromosome"/>
</dbReference>
<evidence type="ECO:0000313" key="1">
    <source>
        <dbReference type="EMBL" id="ABJ56127.1"/>
    </source>
</evidence>
<gene>
    <name evidence="1" type="ordered locus">OEOE_0133</name>
</gene>
<dbReference type="KEGG" id="ooe:OEOE_0133"/>
<dbReference type="HOGENOM" id="CLU_3101553_0_0_9"/>
<dbReference type="STRING" id="203123.OEOE_0133"/>
<name>Q04HE5_OENOB</name>
<reference evidence="1 2" key="1">
    <citation type="journal article" date="2006" name="Proc. Natl. Acad. Sci. U.S.A.">
        <title>Comparative genomics of the lactic acid bacteria.</title>
        <authorList>
            <person name="Makarova K."/>
            <person name="Slesarev A."/>
            <person name="Wolf Y."/>
            <person name="Sorokin A."/>
            <person name="Mirkin B."/>
            <person name="Koonin E."/>
            <person name="Pavlov A."/>
            <person name="Pavlova N."/>
            <person name="Karamychev V."/>
            <person name="Polouchine N."/>
            <person name="Shakhova V."/>
            <person name="Grigoriev I."/>
            <person name="Lou Y."/>
            <person name="Rohksar D."/>
            <person name="Lucas S."/>
            <person name="Huang K."/>
            <person name="Goodstein D.M."/>
            <person name="Hawkins T."/>
            <person name="Plengvidhya V."/>
            <person name="Welker D."/>
            <person name="Hughes J."/>
            <person name="Goh Y."/>
            <person name="Benson A."/>
            <person name="Baldwin K."/>
            <person name="Lee J.H."/>
            <person name="Diaz-Muniz I."/>
            <person name="Dosti B."/>
            <person name="Smeianov V."/>
            <person name="Wechter W."/>
            <person name="Barabote R."/>
            <person name="Lorca G."/>
            <person name="Altermann E."/>
            <person name="Barrangou R."/>
            <person name="Ganesan B."/>
            <person name="Xie Y."/>
            <person name="Rawsthorne H."/>
            <person name="Tamir D."/>
            <person name="Parker C."/>
            <person name="Breidt F."/>
            <person name="Broadbent J."/>
            <person name="Hutkins R."/>
            <person name="O'Sullivan D."/>
            <person name="Steele J."/>
            <person name="Unlu G."/>
            <person name="Saier M."/>
            <person name="Klaenhammer T."/>
            <person name="Richardson P."/>
            <person name="Kozyavkin S."/>
            <person name="Weimer B."/>
            <person name="Mills D."/>
        </authorList>
    </citation>
    <scope>NUCLEOTIDE SEQUENCE [LARGE SCALE GENOMIC DNA]</scope>
    <source>
        <strain evidence="2">ATCC BAA-331 / PSU-1</strain>
    </source>
</reference>
<protein>
    <submittedName>
        <fullName evidence="1">Uncharacterized protein</fullName>
    </submittedName>
</protein>
<organism evidence="1 2">
    <name type="scientific">Oenococcus oeni (strain ATCC BAA-331 / PSU-1)</name>
    <dbReference type="NCBI Taxonomy" id="203123"/>
    <lineage>
        <taxon>Bacteria</taxon>
        <taxon>Bacillati</taxon>
        <taxon>Bacillota</taxon>
        <taxon>Bacilli</taxon>
        <taxon>Lactobacillales</taxon>
        <taxon>Lactobacillaceae</taxon>
        <taxon>Oenococcus</taxon>
    </lineage>
</organism>
<proteinExistence type="predicted"/>
<accession>Q04HE5</accession>